<keyword evidence="3" id="KW-1185">Reference proteome</keyword>
<feature type="region of interest" description="Disordered" evidence="1">
    <location>
        <begin position="186"/>
        <end position="209"/>
    </location>
</feature>
<gene>
    <name evidence="2" type="ORF">EHS25_003495</name>
</gene>
<organism evidence="2 3">
    <name type="scientific">Saitozyma podzolica</name>
    <dbReference type="NCBI Taxonomy" id="1890683"/>
    <lineage>
        <taxon>Eukaryota</taxon>
        <taxon>Fungi</taxon>
        <taxon>Dikarya</taxon>
        <taxon>Basidiomycota</taxon>
        <taxon>Agaricomycotina</taxon>
        <taxon>Tremellomycetes</taxon>
        <taxon>Tremellales</taxon>
        <taxon>Trimorphomycetaceae</taxon>
        <taxon>Saitozyma</taxon>
    </lineage>
</organism>
<proteinExistence type="predicted"/>
<dbReference type="OrthoDB" id="2564719at2759"/>
<evidence type="ECO:0000313" key="3">
    <source>
        <dbReference type="Proteomes" id="UP000279259"/>
    </source>
</evidence>
<sequence>MFGTSPTLHPAVMDTMDGRGFDMFGYHQPGQPTTAYGGVGFGLSGVGPMCSNLGVGGGMSMMGTPMGGPGMMGMTGGMGGGAGAGASALGMGLSSRGMGVPGMQPAPGFNMMYPQYGWVMMGPGSMMGAPGMMAGHPYAAMYGQMPGAPMQQPAADALKPFEASKMKASRLGHYGYLEGRELAGPPPGYLPAGMQPQQPSSNATGSLPIKSPAPVASTAYYPMSAPGSQKSAWGDASNMPHARYDGAPNAKLVQADLDTPYPRLKSGSVANAWTRYDQNQEAMAIDGRLGVGHRRMKEGKV</sequence>
<reference evidence="2 3" key="1">
    <citation type="submission" date="2018-11" db="EMBL/GenBank/DDBJ databases">
        <title>Genome sequence of Saitozyma podzolica DSM 27192.</title>
        <authorList>
            <person name="Aliyu H."/>
            <person name="Gorte O."/>
            <person name="Ochsenreither K."/>
        </authorList>
    </citation>
    <scope>NUCLEOTIDE SEQUENCE [LARGE SCALE GENOMIC DNA]</scope>
    <source>
        <strain evidence="2 3">DSM 27192</strain>
    </source>
</reference>
<accession>A0A427Y7E1</accession>
<dbReference type="AlphaFoldDB" id="A0A427Y7E1"/>
<name>A0A427Y7E1_9TREE</name>
<evidence type="ECO:0000256" key="1">
    <source>
        <dbReference type="SAM" id="MobiDB-lite"/>
    </source>
</evidence>
<dbReference type="Proteomes" id="UP000279259">
    <property type="component" value="Unassembled WGS sequence"/>
</dbReference>
<dbReference type="EMBL" id="RSCD01000018">
    <property type="protein sequence ID" value="RSH87007.1"/>
    <property type="molecule type" value="Genomic_DNA"/>
</dbReference>
<feature type="compositionally biased region" description="Polar residues" evidence="1">
    <location>
        <begin position="195"/>
        <end position="205"/>
    </location>
</feature>
<comment type="caution">
    <text evidence="2">The sequence shown here is derived from an EMBL/GenBank/DDBJ whole genome shotgun (WGS) entry which is preliminary data.</text>
</comment>
<protein>
    <submittedName>
        <fullName evidence="2">Uncharacterized protein</fullName>
    </submittedName>
</protein>
<evidence type="ECO:0000313" key="2">
    <source>
        <dbReference type="EMBL" id="RSH87007.1"/>
    </source>
</evidence>